<evidence type="ECO:0000313" key="4">
    <source>
        <dbReference type="EMBL" id="MCQ1529907.1"/>
    </source>
</evidence>
<feature type="signal peptide" evidence="2">
    <location>
        <begin position="1"/>
        <end position="29"/>
    </location>
</feature>
<name>A0ABT1NF80_9FIRM</name>
<dbReference type="PANTHER" id="PTHR43308">
    <property type="entry name" value="OUTER MEMBRANE PROTEIN ALPHA-RELATED"/>
    <property type="match status" value="1"/>
</dbReference>
<accession>A0ABT1NF80</accession>
<feature type="domain" description="SLH" evidence="3">
    <location>
        <begin position="26"/>
        <end position="85"/>
    </location>
</feature>
<reference evidence="4 5" key="1">
    <citation type="submission" date="2021-10" db="EMBL/GenBank/DDBJ databases">
        <title>Lutispora strain m25 sp. nov., a thermophilic, non-spore-forming bacterium isolated from a lab-scale methanogenic bioreactor digesting anaerobic sludge.</title>
        <authorList>
            <person name="El Houari A."/>
            <person name="Mcdonald J."/>
        </authorList>
    </citation>
    <scope>NUCLEOTIDE SEQUENCE [LARGE SCALE GENOMIC DNA]</scope>
    <source>
        <strain evidence="5">m25</strain>
    </source>
</reference>
<dbReference type="InterPro" id="IPR001119">
    <property type="entry name" value="SLH_dom"/>
</dbReference>
<evidence type="ECO:0000256" key="1">
    <source>
        <dbReference type="ARBA" id="ARBA00022737"/>
    </source>
</evidence>
<evidence type="ECO:0000256" key="2">
    <source>
        <dbReference type="SAM" id="SignalP"/>
    </source>
</evidence>
<dbReference type="PROSITE" id="PS51272">
    <property type="entry name" value="SLH"/>
    <property type="match status" value="3"/>
</dbReference>
<keyword evidence="1" id="KW-0677">Repeat</keyword>
<dbReference type="Proteomes" id="UP001651880">
    <property type="component" value="Unassembled WGS sequence"/>
</dbReference>
<dbReference type="PANTHER" id="PTHR43308:SF5">
    <property type="entry name" value="S-LAYER PROTEIN _ PEPTIDOGLYCAN ENDO-BETA-N-ACETYLGLUCOSAMINIDASE"/>
    <property type="match status" value="1"/>
</dbReference>
<dbReference type="Pfam" id="PF00395">
    <property type="entry name" value="SLH"/>
    <property type="match status" value="3"/>
</dbReference>
<sequence length="590" mass="65035">MINNQKVKKLLSVFLSVVLALSSFSIVFAESSEIRGHWAEKQLGDWIDRGLMTGYLDGSYKPNNNITRSEFVALVNRIYQFDEKTEPGFTDVSAEANQWVYDEVSKAKKAGYINGFVDGSFKPNDSITRQEVAAIISRIEKLEPNPDSEILKNYVDANDIPEWSKADIGAVVVKGYMRGTPENQFKALAQITRAEVVTALDRVATKDLTAADAKPLFDAIRKQQEIKTMESKGSLYLALKADGLSEEEKTVFDEIADVVNSTKIDAASKAVMNDDGTKVTAETSLSAKAKGFDVNTTIWVDMDMSGDTQKLTEVVKVPEILAGFMPEELQGKEYLVIDDQGANQSNAGNPKELMEASKKLQDSMMKIIERYMDEANTDFGIVKDRGIKVINTSEGKDYARIYQIRLDDAILKAVIKNSVNDLAQDKDFIKLVKEYMLMMAEFETNPEVKAELEKAAAELENNTDAFIASFNKAMDILDDVTLIGQRGIVIDYTVNSQGYIINEKGNADFVVDAAKLGKAIAEIAGETVAEEPTTAGVYSIGIDFDTDIFNINGDVKVEMPTITKENSMTVEELVAALAAQAEANQDDTIE</sequence>
<organism evidence="4 5">
    <name type="scientific">Lutispora saccharofermentans</name>
    <dbReference type="NCBI Taxonomy" id="3024236"/>
    <lineage>
        <taxon>Bacteria</taxon>
        <taxon>Bacillati</taxon>
        <taxon>Bacillota</taxon>
        <taxon>Clostridia</taxon>
        <taxon>Lutisporales</taxon>
        <taxon>Lutisporaceae</taxon>
        <taxon>Lutispora</taxon>
    </lineage>
</organism>
<comment type="caution">
    <text evidence="4">The sequence shown here is derived from an EMBL/GenBank/DDBJ whole genome shotgun (WGS) entry which is preliminary data.</text>
</comment>
<evidence type="ECO:0000259" key="3">
    <source>
        <dbReference type="PROSITE" id="PS51272"/>
    </source>
</evidence>
<gene>
    <name evidence="4" type="ORF">LJD61_10175</name>
</gene>
<feature type="domain" description="SLH" evidence="3">
    <location>
        <begin position="86"/>
        <end position="150"/>
    </location>
</feature>
<feature type="chain" id="PRO_5045759596" evidence="2">
    <location>
        <begin position="30"/>
        <end position="590"/>
    </location>
</feature>
<dbReference type="InterPro" id="IPR051465">
    <property type="entry name" value="Cell_Envelope_Struct_Comp"/>
</dbReference>
<proteinExistence type="predicted"/>
<keyword evidence="2" id="KW-0732">Signal</keyword>
<dbReference type="RefSeq" id="WP_255227428.1">
    <property type="nucleotide sequence ID" value="NZ_JAJEKE010000008.1"/>
</dbReference>
<protein>
    <submittedName>
        <fullName evidence="4">S-layer homology domain-containing protein</fullName>
    </submittedName>
</protein>
<evidence type="ECO:0000313" key="5">
    <source>
        <dbReference type="Proteomes" id="UP001651880"/>
    </source>
</evidence>
<feature type="domain" description="SLH" evidence="3">
    <location>
        <begin position="151"/>
        <end position="214"/>
    </location>
</feature>
<keyword evidence="5" id="KW-1185">Reference proteome</keyword>
<dbReference type="EMBL" id="JAJEKE010000008">
    <property type="protein sequence ID" value="MCQ1529907.1"/>
    <property type="molecule type" value="Genomic_DNA"/>
</dbReference>